<dbReference type="Pfam" id="PF19422">
    <property type="entry name" value="Ariadne"/>
    <property type="match status" value="1"/>
</dbReference>
<dbReference type="InterPro" id="IPR002867">
    <property type="entry name" value="IBR_dom"/>
</dbReference>
<evidence type="ECO:0000256" key="3">
    <source>
        <dbReference type="ARBA" id="ARBA00012251"/>
    </source>
</evidence>
<keyword evidence="5" id="KW-0479">Metal-binding</keyword>
<dbReference type="PROSITE" id="PS00028">
    <property type="entry name" value="ZINC_FINGER_C2H2_1"/>
    <property type="match status" value="1"/>
</dbReference>
<evidence type="ECO:0000256" key="5">
    <source>
        <dbReference type="ARBA" id="ARBA00022723"/>
    </source>
</evidence>
<comment type="catalytic activity">
    <reaction evidence="1">
        <text>[E2 ubiquitin-conjugating enzyme]-S-ubiquitinyl-L-cysteine + [acceptor protein]-L-lysine = [E2 ubiquitin-conjugating enzyme]-L-cysteine + [acceptor protein]-N(6)-ubiquitinyl-L-lysine.</text>
        <dbReference type="EC" id="2.3.2.31"/>
    </reaction>
</comment>
<keyword evidence="9" id="KW-0862">Zinc</keyword>
<dbReference type="PANTHER" id="PTHR11685">
    <property type="entry name" value="RBR FAMILY RING FINGER AND IBR DOMAIN-CONTAINING"/>
    <property type="match status" value="1"/>
</dbReference>
<dbReference type="GO" id="GO:0005634">
    <property type="term" value="C:nucleus"/>
    <property type="evidence" value="ECO:0007669"/>
    <property type="project" value="UniProtKB-ARBA"/>
</dbReference>
<dbReference type="EC" id="2.3.2.31" evidence="3"/>
<dbReference type="AlphaFoldDB" id="A0A7R8WDS2"/>
<dbReference type="InterPro" id="IPR044066">
    <property type="entry name" value="TRIAD_supradom"/>
</dbReference>
<comment type="pathway">
    <text evidence="2">Protein modification; protein ubiquitination.</text>
</comment>
<dbReference type="Pfam" id="PF01485">
    <property type="entry name" value="IBR"/>
    <property type="match status" value="1"/>
</dbReference>
<dbReference type="GO" id="GO:0061630">
    <property type="term" value="F:ubiquitin protein ligase activity"/>
    <property type="evidence" value="ECO:0007669"/>
    <property type="project" value="UniProtKB-EC"/>
</dbReference>
<feature type="region of interest" description="Disordered" evidence="10">
    <location>
        <begin position="1"/>
        <end position="72"/>
    </location>
</feature>
<feature type="compositionally biased region" description="Basic and acidic residues" evidence="10">
    <location>
        <begin position="33"/>
        <end position="45"/>
    </location>
</feature>
<protein>
    <recommendedName>
        <fullName evidence="3">RBR-type E3 ubiquitin transferase</fullName>
        <ecNumber evidence="3">2.3.2.31</ecNumber>
    </recommendedName>
</protein>
<evidence type="ECO:0000256" key="10">
    <source>
        <dbReference type="SAM" id="MobiDB-lite"/>
    </source>
</evidence>
<dbReference type="PROSITE" id="PS50157">
    <property type="entry name" value="ZINC_FINGER_C2H2_2"/>
    <property type="match status" value="1"/>
</dbReference>
<dbReference type="GO" id="GO:0016567">
    <property type="term" value="P:protein ubiquitination"/>
    <property type="evidence" value="ECO:0007669"/>
    <property type="project" value="InterPro"/>
</dbReference>
<dbReference type="InterPro" id="IPR045840">
    <property type="entry name" value="Ariadne"/>
</dbReference>
<dbReference type="EMBL" id="OB662272">
    <property type="protein sequence ID" value="CAD7229773.1"/>
    <property type="molecule type" value="Genomic_DNA"/>
</dbReference>
<evidence type="ECO:0000256" key="2">
    <source>
        <dbReference type="ARBA" id="ARBA00004906"/>
    </source>
</evidence>
<keyword evidence="4" id="KW-0808">Transferase</keyword>
<evidence type="ECO:0000256" key="6">
    <source>
        <dbReference type="ARBA" id="ARBA00022737"/>
    </source>
</evidence>
<keyword evidence="7" id="KW-0863">Zinc-finger</keyword>
<dbReference type="PROSITE" id="PS51873">
    <property type="entry name" value="TRIAD"/>
    <property type="match status" value="1"/>
</dbReference>
<feature type="compositionally biased region" description="Basic residues" evidence="10">
    <location>
        <begin position="60"/>
        <end position="72"/>
    </location>
</feature>
<dbReference type="InterPro" id="IPR031127">
    <property type="entry name" value="E3_UB_ligase_RBR"/>
</dbReference>
<dbReference type="Pfam" id="PF22605">
    <property type="entry name" value="IBR_2"/>
    <property type="match status" value="1"/>
</dbReference>
<evidence type="ECO:0000256" key="4">
    <source>
        <dbReference type="ARBA" id="ARBA00022679"/>
    </source>
</evidence>
<dbReference type="Gene3D" id="3.30.160.60">
    <property type="entry name" value="Classic Zinc Finger"/>
    <property type="match status" value="1"/>
</dbReference>
<dbReference type="GO" id="GO:0008270">
    <property type="term" value="F:zinc ion binding"/>
    <property type="evidence" value="ECO:0007669"/>
    <property type="project" value="UniProtKB-KW"/>
</dbReference>
<sequence>SKFKGCFAKSSPQRLIKMAERKMDIEEPSLEAPRSESETAVKEEAAGTADDAETRGPQPTRRRKRKSPKTKKATVDYDCAVCGRRLKQRSHLKDHERLHSGFDIRSTWRSVLEMAETKMDTEEPFLETPHTEYETPVKEEVAETPDLDDPGPRSVQCKCGHIFCFRCGRSYHDPVPCALLNKWNRQYQKYSYFIMHTKQCPKCGGLIEKSGGCNYIKCKYSDCNAEFCWICLRFTYFHFKGCNRFKEEEKGQVGTVGSRYPFFCKRFVSHSQSRKLESGLYEVIWNQKNDHSVTSIEVQYLTKAVDILLACRTVLMHAFVFAFYVRDKNGQVAIFEENQRDLEAATECLSECLERLISSYGSEPTDMADLKQKVKDKLMYCNTRKDVLL</sequence>
<organism evidence="11">
    <name type="scientific">Cyprideis torosa</name>
    <dbReference type="NCBI Taxonomy" id="163714"/>
    <lineage>
        <taxon>Eukaryota</taxon>
        <taxon>Metazoa</taxon>
        <taxon>Ecdysozoa</taxon>
        <taxon>Arthropoda</taxon>
        <taxon>Crustacea</taxon>
        <taxon>Oligostraca</taxon>
        <taxon>Ostracoda</taxon>
        <taxon>Podocopa</taxon>
        <taxon>Podocopida</taxon>
        <taxon>Cytherocopina</taxon>
        <taxon>Cytheroidea</taxon>
        <taxon>Cytherideidae</taxon>
        <taxon>Cyprideis</taxon>
    </lineage>
</organism>
<dbReference type="Gene3D" id="1.20.120.1750">
    <property type="match status" value="1"/>
</dbReference>
<dbReference type="SMART" id="SM00647">
    <property type="entry name" value="IBR"/>
    <property type="match status" value="2"/>
</dbReference>
<keyword evidence="8" id="KW-0833">Ubl conjugation pathway</keyword>
<dbReference type="InterPro" id="IPR054694">
    <property type="entry name" value="Parkin-like_IBR"/>
</dbReference>
<evidence type="ECO:0000256" key="8">
    <source>
        <dbReference type="ARBA" id="ARBA00022786"/>
    </source>
</evidence>
<dbReference type="InterPro" id="IPR013087">
    <property type="entry name" value="Znf_C2H2_type"/>
</dbReference>
<feature type="non-terminal residue" evidence="11">
    <location>
        <position position="1"/>
    </location>
</feature>
<gene>
    <name evidence="11" type="ORF">CTOB1V02_LOCUS7639</name>
</gene>
<reference evidence="11" key="1">
    <citation type="submission" date="2020-11" db="EMBL/GenBank/DDBJ databases">
        <authorList>
            <person name="Tran Van P."/>
        </authorList>
    </citation>
    <scope>NUCLEOTIDE SEQUENCE</scope>
</reference>
<keyword evidence="6" id="KW-0677">Repeat</keyword>
<evidence type="ECO:0000313" key="11">
    <source>
        <dbReference type="EMBL" id="CAD7229773.1"/>
    </source>
</evidence>
<dbReference type="FunFam" id="3.30.160.60:FF:000446">
    <property type="entry name" value="Zinc finger protein"/>
    <property type="match status" value="1"/>
</dbReference>
<proteinExistence type="predicted"/>
<dbReference type="OrthoDB" id="8953942at2759"/>
<dbReference type="SUPFAM" id="SSF57850">
    <property type="entry name" value="RING/U-box"/>
    <property type="match status" value="2"/>
</dbReference>
<evidence type="ECO:0000256" key="7">
    <source>
        <dbReference type="ARBA" id="ARBA00022771"/>
    </source>
</evidence>
<accession>A0A7R8WDS2</accession>
<name>A0A7R8WDS2_9CRUS</name>
<evidence type="ECO:0000256" key="9">
    <source>
        <dbReference type="ARBA" id="ARBA00022833"/>
    </source>
</evidence>
<evidence type="ECO:0000256" key="1">
    <source>
        <dbReference type="ARBA" id="ARBA00001798"/>
    </source>
</evidence>